<dbReference type="InterPro" id="IPR001310">
    <property type="entry name" value="Histidine_triad_HIT"/>
</dbReference>
<reference evidence="4 5" key="1">
    <citation type="journal article" date="2015" name="Nature">
        <title>rRNA introns, odd ribosomes, and small enigmatic genomes across a large radiation of phyla.</title>
        <authorList>
            <person name="Brown C.T."/>
            <person name="Hug L.A."/>
            <person name="Thomas B.C."/>
            <person name="Sharon I."/>
            <person name="Castelle C.J."/>
            <person name="Singh A."/>
            <person name="Wilkins M.J."/>
            <person name="Williams K.H."/>
            <person name="Banfield J.F."/>
        </authorList>
    </citation>
    <scope>NUCLEOTIDE SEQUENCE [LARGE SCALE GENOMIC DNA]</scope>
</reference>
<evidence type="ECO:0000313" key="4">
    <source>
        <dbReference type="EMBL" id="KKT36075.1"/>
    </source>
</evidence>
<name>A0A0G1GNH7_9BACT</name>
<dbReference type="AlphaFoldDB" id="A0A0G1GNH7"/>
<dbReference type="PRINTS" id="PR00332">
    <property type="entry name" value="HISTRIAD"/>
</dbReference>
<dbReference type="PANTHER" id="PTHR23089">
    <property type="entry name" value="HISTIDINE TRIAD HIT PROTEIN"/>
    <property type="match status" value="1"/>
</dbReference>
<evidence type="ECO:0000256" key="1">
    <source>
        <dbReference type="PIRSR" id="PIRSR601310-1"/>
    </source>
</evidence>
<comment type="caution">
    <text evidence="4">The sequence shown here is derived from an EMBL/GenBank/DDBJ whole genome shotgun (WGS) entry which is preliminary data.</text>
</comment>
<evidence type="ECO:0000256" key="2">
    <source>
        <dbReference type="PROSITE-ProRule" id="PRU00464"/>
    </source>
</evidence>
<dbReference type="InterPro" id="IPR011146">
    <property type="entry name" value="HIT-like"/>
</dbReference>
<dbReference type="InterPro" id="IPR036265">
    <property type="entry name" value="HIT-like_sf"/>
</dbReference>
<dbReference type="SUPFAM" id="SSF54197">
    <property type="entry name" value="HIT-like"/>
    <property type="match status" value="1"/>
</dbReference>
<dbReference type="Gene3D" id="3.30.428.10">
    <property type="entry name" value="HIT-like"/>
    <property type="match status" value="1"/>
</dbReference>
<dbReference type="PROSITE" id="PS51084">
    <property type="entry name" value="HIT_2"/>
    <property type="match status" value="1"/>
</dbReference>
<proteinExistence type="predicted"/>
<feature type="domain" description="HIT" evidence="3">
    <location>
        <begin position="7"/>
        <end position="113"/>
    </location>
</feature>
<accession>A0A0G1GNH7</accession>
<sequence length="115" mass="12587">MNDPNCLFCKIVAGEEKGTKVWESDEFLCIKNKYPISPVHVLVMPKSHIKKEEVATSQSSAFWGKIMGAVFAVVAELGLDKTGYKIVNNGAGYNHFEHEHVHILGGSKSEPGGQT</sequence>
<dbReference type="GO" id="GO:0003824">
    <property type="term" value="F:catalytic activity"/>
    <property type="evidence" value="ECO:0007669"/>
    <property type="project" value="InterPro"/>
</dbReference>
<evidence type="ECO:0000259" key="3">
    <source>
        <dbReference type="PROSITE" id="PS51084"/>
    </source>
</evidence>
<feature type="short sequence motif" description="Histidine triad motif" evidence="2">
    <location>
        <begin position="98"/>
        <end position="102"/>
    </location>
</feature>
<dbReference type="Proteomes" id="UP000034069">
    <property type="component" value="Unassembled WGS sequence"/>
</dbReference>
<evidence type="ECO:0000313" key="5">
    <source>
        <dbReference type="Proteomes" id="UP000034069"/>
    </source>
</evidence>
<dbReference type="EMBL" id="LCHN01000007">
    <property type="protein sequence ID" value="KKT36075.1"/>
    <property type="molecule type" value="Genomic_DNA"/>
</dbReference>
<dbReference type="Pfam" id="PF01230">
    <property type="entry name" value="HIT"/>
    <property type="match status" value="1"/>
</dbReference>
<feature type="active site" description="Tele-AMP-histidine intermediate" evidence="1">
    <location>
        <position position="102"/>
    </location>
</feature>
<organism evidence="4 5">
    <name type="scientific">Candidatus Collierbacteria bacterium GW2011_GWA1_44_12</name>
    <dbReference type="NCBI Taxonomy" id="1618376"/>
    <lineage>
        <taxon>Bacteria</taxon>
        <taxon>Candidatus Collieribacteriota</taxon>
    </lineage>
</organism>
<protein>
    <submittedName>
        <fullName evidence="4">Histidine triad domain protein</fullName>
    </submittedName>
</protein>
<gene>
    <name evidence="4" type="ORF">UW23_C0007G0002</name>
</gene>